<name>A0A4R6Y7C0_9HYPH</name>
<protein>
    <submittedName>
        <fullName evidence="2">TraH protein</fullName>
    </submittedName>
</protein>
<reference evidence="2 3" key="1">
    <citation type="submission" date="2019-03" db="EMBL/GenBank/DDBJ databases">
        <title>Genomic Encyclopedia of Type Strains, Phase IV (KMG-IV): sequencing the most valuable type-strain genomes for metagenomic binning, comparative biology and taxonomic classification.</title>
        <authorList>
            <person name="Goeker M."/>
        </authorList>
    </citation>
    <scope>NUCLEOTIDE SEQUENCE [LARGE SCALE GENOMIC DNA]</scope>
    <source>
        <strain evidence="2 3">DSM 11603</strain>
    </source>
</reference>
<evidence type="ECO:0000256" key="1">
    <source>
        <dbReference type="SAM" id="MobiDB-lite"/>
    </source>
</evidence>
<dbReference type="Pfam" id="PF06871">
    <property type="entry name" value="TraH_2"/>
    <property type="match status" value="1"/>
</dbReference>
<keyword evidence="3" id="KW-1185">Reference proteome</keyword>
<dbReference type="AlphaFoldDB" id="A0A4R6Y7C0"/>
<sequence length="202" mass="21988">MIDAALIHQCTDPQIEIAIIERFITEAGSDNPLSVTITAGDRIILPEPPRNADDAVRLIRRFVGQATVRVGITQYPAGYDVSDTTEISADLVDACQNIRMGSALFGKVYRIVAHARGEDGSDVFREAIAAWRTGMFQDAYVFGEADPGPVSGEENVSIEDSPKAMADSELDRTTPMSEQNFDPYAAGIRVDLSTLKGQENHE</sequence>
<evidence type="ECO:0000313" key="2">
    <source>
        <dbReference type="EMBL" id="TDR31215.1"/>
    </source>
</evidence>
<dbReference type="RefSeq" id="WP_133676028.1">
    <property type="nucleotide sequence ID" value="NZ_SNZF01000035.1"/>
</dbReference>
<feature type="region of interest" description="Disordered" evidence="1">
    <location>
        <begin position="147"/>
        <end position="180"/>
    </location>
</feature>
<dbReference type="EMBL" id="SNZF01000035">
    <property type="protein sequence ID" value="TDR31215.1"/>
    <property type="molecule type" value="Genomic_DNA"/>
</dbReference>
<evidence type="ECO:0000313" key="3">
    <source>
        <dbReference type="Proteomes" id="UP000294958"/>
    </source>
</evidence>
<dbReference type="Proteomes" id="UP000294958">
    <property type="component" value="Unassembled WGS sequence"/>
</dbReference>
<dbReference type="InterPro" id="IPR010680">
    <property type="entry name" value="TraH_2"/>
</dbReference>
<gene>
    <name evidence="2" type="ORF">DES43_13524</name>
</gene>
<dbReference type="OrthoDB" id="8251053at2"/>
<organism evidence="2 3">
    <name type="scientific">Aquamicrobium defluvii</name>
    <dbReference type="NCBI Taxonomy" id="69279"/>
    <lineage>
        <taxon>Bacteria</taxon>
        <taxon>Pseudomonadati</taxon>
        <taxon>Pseudomonadota</taxon>
        <taxon>Alphaproteobacteria</taxon>
        <taxon>Hyphomicrobiales</taxon>
        <taxon>Phyllobacteriaceae</taxon>
        <taxon>Aquamicrobium</taxon>
    </lineage>
</organism>
<comment type="caution">
    <text evidence="2">The sequence shown here is derived from an EMBL/GenBank/DDBJ whole genome shotgun (WGS) entry which is preliminary data.</text>
</comment>
<proteinExistence type="predicted"/>
<accession>A0A4R6Y7C0</accession>